<gene>
    <name evidence="2" type="ORF">ACG0Z6_04360</name>
</gene>
<dbReference type="Proteomes" id="UP001606099">
    <property type="component" value="Unassembled WGS sequence"/>
</dbReference>
<evidence type="ECO:0000259" key="1">
    <source>
        <dbReference type="SMART" id="SM00849"/>
    </source>
</evidence>
<dbReference type="PRINTS" id="PR00388">
    <property type="entry name" value="PDIESTERASE2"/>
</dbReference>
<evidence type="ECO:0000313" key="3">
    <source>
        <dbReference type="Proteomes" id="UP001606099"/>
    </source>
</evidence>
<dbReference type="InterPro" id="IPR036866">
    <property type="entry name" value="RibonucZ/Hydroxyglut_hydro"/>
</dbReference>
<dbReference type="InterPro" id="IPR000396">
    <property type="entry name" value="Pdiesterase2"/>
</dbReference>
<dbReference type="PANTHER" id="PTHR28283">
    <property type="entry name" value="3',5'-CYCLIC-NUCLEOTIDE PHOSPHODIESTERASE 1"/>
    <property type="match status" value="1"/>
</dbReference>
<comment type="caution">
    <text evidence="2">The sequence shown here is derived from an EMBL/GenBank/DDBJ whole genome shotgun (WGS) entry which is preliminary data.</text>
</comment>
<dbReference type="Pfam" id="PF12706">
    <property type="entry name" value="Lactamase_B_2"/>
    <property type="match status" value="1"/>
</dbReference>
<dbReference type="SUPFAM" id="SSF56281">
    <property type="entry name" value="Metallo-hydrolase/oxidoreductase"/>
    <property type="match status" value="1"/>
</dbReference>
<name>A0ABW7FT66_9BURK</name>
<dbReference type="EMBL" id="JBIGHZ010000002">
    <property type="protein sequence ID" value="MFG6447476.1"/>
    <property type="molecule type" value="Genomic_DNA"/>
</dbReference>
<proteinExistence type="predicted"/>
<organism evidence="2 3">
    <name type="scientific">Roseateles rivi</name>
    <dbReference type="NCBI Taxonomy" id="3299028"/>
    <lineage>
        <taxon>Bacteria</taxon>
        <taxon>Pseudomonadati</taxon>
        <taxon>Pseudomonadota</taxon>
        <taxon>Betaproteobacteria</taxon>
        <taxon>Burkholderiales</taxon>
        <taxon>Sphaerotilaceae</taxon>
        <taxon>Roseateles</taxon>
    </lineage>
</organism>
<feature type="domain" description="Metallo-beta-lactamase" evidence="1">
    <location>
        <begin position="17"/>
        <end position="212"/>
    </location>
</feature>
<dbReference type="Gene3D" id="3.60.15.10">
    <property type="entry name" value="Ribonuclease Z/Hydroxyacylglutathione hydrolase-like"/>
    <property type="match status" value="1"/>
</dbReference>
<evidence type="ECO:0000313" key="2">
    <source>
        <dbReference type="EMBL" id="MFG6447476.1"/>
    </source>
</evidence>
<dbReference type="CDD" id="cd07735">
    <property type="entry name" value="class_II_PDE_MBL-fold"/>
    <property type="match status" value="1"/>
</dbReference>
<dbReference type="RefSeq" id="WP_394458881.1">
    <property type="nucleotide sequence ID" value="NZ_JBIGHZ010000002.1"/>
</dbReference>
<keyword evidence="3" id="KW-1185">Reference proteome</keyword>
<dbReference type="SMART" id="SM00849">
    <property type="entry name" value="Lactamase_B"/>
    <property type="match status" value="1"/>
</dbReference>
<sequence length="260" mass="28420">MNITALGCAGSLAAGHDTTAFLLDDDVLLDAGSGVGTLGIEALLRIDHVLLSHSHIDHILGLPLLADTVLRQRTLAGRPPIQVHALEPTLAALRRHLFNGVLWPDFTRLPSAEHPVLSLHPCHIGQVLAFGARRIEVLPARHTVPACGFAVQGPAGRWWAYSGDTGPNPALWHRLRQLPLSHLVVECAFDDDEFELADRALHLCPRQLRTELQDWLPLELPLYITHIKPGIEPKVMGALSAQLHPLVPRALHGGQVFQLD</sequence>
<reference evidence="2 3" key="1">
    <citation type="submission" date="2024-08" db="EMBL/GenBank/DDBJ databases">
        <authorList>
            <person name="Lu H."/>
        </authorList>
    </citation>
    <scope>NUCLEOTIDE SEQUENCE [LARGE SCALE GENOMIC DNA]</scope>
    <source>
        <strain evidence="2 3">BYS180W</strain>
    </source>
</reference>
<dbReference type="PANTHER" id="PTHR28283:SF1">
    <property type="entry name" value="3',5'-CYCLIC-NUCLEOTIDE PHOSPHODIESTERASE 1"/>
    <property type="match status" value="1"/>
</dbReference>
<dbReference type="InterPro" id="IPR001279">
    <property type="entry name" value="Metallo-B-lactamas"/>
</dbReference>
<accession>A0ABW7FT66</accession>
<protein>
    <submittedName>
        <fullName evidence="2">MBL fold metallo-hydrolase</fullName>
    </submittedName>
</protein>